<dbReference type="Proteomes" id="UP000033054">
    <property type="component" value="Chromosome"/>
</dbReference>
<proteinExistence type="predicted"/>
<dbReference type="STRING" id="1379870.SD10_13260"/>
<dbReference type="EMBL" id="CP010429">
    <property type="protein sequence ID" value="AKD55727.1"/>
    <property type="molecule type" value="Genomic_DNA"/>
</dbReference>
<keyword evidence="2" id="KW-1185">Reference proteome</keyword>
<protein>
    <recommendedName>
        <fullName evidence="3">DUF4421 domain-containing protein</fullName>
    </recommendedName>
</protein>
<name>A0A0E3V7A8_9BACT</name>
<dbReference type="KEGG" id="srd:SD10_13260"/>
<dbReference type="PATRIC" id="fig|1379870.5.peg.2882"/>
<organism evidence="1 2">
    <name type="scientific">Spirosoma radiotolerans</name>
    <dbReference type="NCBI Taxonomy" id="1379870"/>
    <lineage>
        <taxon>Bacteria</taxon>
        <taxon>Pseudomonadati</taxon>
        <taxon>Bacteroidota</taxon>
        <taxon>Cytophagia</taxon>
        <taxon>Cytophagales</taxon>
        <taxon>Cytophagaceae</taxon>
        <taxon>Spirosoma</taxon>
    </lineage>
</organism>
<evidence type="ECO:0008006" key="3">
    <source>
        <dbReference type="Google" id="ProtNLM"/>
    </source>
</evidence>
<evidence type="ECO:0000313" key="1">
    <source>
        <dbReference type="EMBL" id="AKD55727.1"/>
    </source>
</evidence>
<dbReference type="OrthoDB" id="669053at2"/>
<accession>A0A0E3V7A8</accession>
<dbReference type="AlphaFoldDB" id="A0A0E3V7A8"/>
<dbReference type="InterPro" id="IPR025535">
    <property type="entry name" value="DUF4421"/>
</dbReference>
<sequence length="359" mass="41253">MGTVRANRWIICVMLMLFPLISNGQGFGFLGIPLDTLLKTRTPRVDRAYITTYYRQLHLYALSDRQGYNMRVVGNAYSLQYKPNLPWALGLGVNYKWIGTELTIKLPFFGYTPERRGKTKPFGVTINLNNRRFWFSTQYQFYRGFYLSNPDVLQPNWFEHSTAYPYRNDIRSQTVTSRLLYQFNPLRLSIPATLLQREEQRRNARSWNLGGSFSYQYIRADSSLVPSGLVADFRPESRLLSLQSLSLGIDVGYTQTVIFHKRYFMSFTVRPGLTVLHQQTKTELNESASQLQAGWQGTASVTLGYSSASYYGGIYGSTTKVNRTFSKGLINTDADYIKLVFGKRIRYRPKGIIKQVPGL</sequence>
<reference evidence="1 2" key="1">
    <citation type="journal article" date="2014" name="Curr. Microbiol.">
        <title>Spirosoma radiotolerans sp. nov., a gamma-radiation-resistant bacterium isolated from gamma ray-irradiated soil.</title>
        <authorList>
            <person name="Lee J.J."/>
            <person name="Srinivasan S."/>
            <person name="Lim S."/>
            <person name="Joe M."/>
            <person name="Im S."/>
            <person name="Bae S.I."/>
            <person name="Park K.R."/>
            <person name="Han J.H."/>
            <person name="Park S.H."/>
            <person name="Joo B.M."/>
            <person name="Park S.J."/>
            <person name="Kim M.K."/>
        </authorList>
    </citation>
    <scope>NUCLEOTIDE SEQUENCE [LARGE SCALE GENOMIC DNA]</scope>
    <source>
        <strain evidence="1 2">DG5A</strain>
    </source>
</reference>
<dbReference type="HOGENOM" id="CLU_771397_0_0_10"/>
<evidence type="ECO:0000313" key="2">
    <source>
        <dbReference type="Proteomes" id="UP000033054"/>
    </source>
</evidence>
<gene>
    <name evidence="1" type="ORF">SD10_13260</name>
</gene>
<dbReference type="Pfam" id="PF14391">
    <property type="entry name" value="DUF4421"/>
    <property type="match status" value="1"/>
</dbReference>